<keyword evidence="2" id="KW-1185">Reference proteome</keyword>
<evidence type="ECO:0000313" key="1">
    <source>
        <dbReference type="EMBL" id="TFK68404.1"/>
    </source>
</evidence>
<accession>A0ACD3AT20</accession>
<proteinExistence type="predicted"/>
<organism evidence="1 2">
    <name type="scientific">Pluteus cervinus</name>
    <dbReference type="NCBI Taxonomy" id="181527"/>
    <lineage>
        <taxon>Eukaryota</taxon>
        <taxon>Fungi</taxon>
        <taxon>Dikarya</taxon>
        <taxon>Basidiomycota</taxon>
        <taxon>Agaricomycotina</taxon>
        <taxon>Agaricomycetes</taxon>
        <taxon>Agaricomycetidae</taxon>
        <taxon>Agaricales</taxon>
        <taxon>Pluteineae</taxon>
        <taxon>Pluteaceae</taxon>
        <taxon>Pluteus</taxon>
    </lineage>
</organism>
<dbReference type="EMBL" id="ML208352">
    <property type="protein sequence ID" value="TFK68404.1"/>
    <property type="molecule type" value="Genomic_DNA"/>
</dbReference>
<sequence length="192" mass="21816">MVQTSMGVRPKVQTLRIVYLAEGFELRARVRFPPSHDDNINSDGEMILGFRMAQHHTQQFLFQVLRTLDLAHLSYLEIDGFAEGISLWPVFDSLPELGEVRVDLRPQSIVDHLWYESRVEVAQDASTAIPFPALRTLDLRNSMTPIHLKRLEQALAVRSHFPIPLRKLIICGSAVPEDIRGALQSVVQELIL</sequence>
<name>A0ACD3AT20_9AGAR</name>
<evidence type="ECO:0000313" key="2">
    <source>
        <dbReference type="Proteomes" id="UP000308600"/>
    </source>
</evidence>
<dbReference type="Proteomes" id="UP000308600">
    <property type="component" value="Unassembled WGS sequence"/>
</dbReference>
<gene>
    <name evidence="1" type="ORF">BDN72DRAFT_679684</name>
</gene>
<reference evidence="1 2" key="1">
    <citation type="journal article" date="2019" name="Nat. Ecol. Evol.">
        <title>Megaphylogeny resolves global patterns of mushroom evolution.</title>
        <authorList>
            <person name="Varga T."/>
            <person name="Krizsan K."/>
            <person name="Foldi C."/>
            <person name="Dima B."/>
            <person name="Sanchez-Garcia M."/>
            <person name="Sanchez-Ramirez S."/>
            <person name="Szollosi G.J."/>
            <person name="Szarkandi J.G."/>
            <person name="Papp V."/>
            <person name="Albert L."/>
            <person name="Andreopoulos W."/>
            <person name="Angelini C."/>
            <person name="Antonin V."/>
            <person name="Barry K.W."/>
            <person name="Bougher N.L."/>
            <person name="Buchanan P."/>
            <person name="Buyck B."/>
            <person name="Bense V."/>
            <person name="Catcheside P."/>
            <person name="Chovatia M."/>
            <person name="Cooper J."/>
            <person name="Damon W."/>
            <person name="Desjardin D."/>
            <person name="Finy P."/>
            <person name="Geml J."/>
            <person name="Haridas S."/>
            <person name="Hughes K."/>
            <person name="Justo A."/>
            <person name="Karasinski D."/>
            <person name="Kautmanova I."/>
            <person name="Kiss B."/>
            <person name="Kocsube S."/>
            <person name="Kotiranta H."/>
            <person name="LaButti K.M."/>
            <person name="Lechner B.E."/>
            <person name="Liimatainen K."/>
            <person name="Lipzen A."/>
            <person name="Lukacs Z."/>
            <person name="Mihaltcheva S."/>
            <person name="Morgado L.N."/>
            <person name="Niskanen T."/>
            <person name="Noordeloos M.E."/>
            <person name="Ohm R.A."/>
            <person name="Ortiz-Santana B."/>
            <person name="Ovrebo C."/>
            <person name="Racz N."/>
            <person name="Riley R."/>
            <person name="Savchenko A."/>
            <person name="Shiryaev A."/>
            <person name="Soop K."/>
            <person name="Spirin V."/>
            <person name="Szebenyi C."/>
            <person name="Tomsovsky M."/>
            <person name="Tulloss R.E."/>
            <person name="Uehling J."/>
            <person name="Grigoriev I.V."/>
            <person name="Vagvolgyi C."/>
            <person name="Papp T."/>
            <person name="Martin F.M."/>
            <person name="Miettinen O."/>
            <person name="Hibbett D.S."/>
            <person name="Nagy L.G."/>
        </authorList>
    </citation>
    <scope>NUCLEOTIDE SEQUENCE [LARGE SCALE GENOMIC DNA]</scope>
    <source>
        <strain evidence="1 2">NL-1719</strain>
    </source>
</reference>
<protein>
    <submittedName>
        <fullName evidence="1">Uncharacterized protein</fullName>
    </submittedName>
</protein>